<organism evidence="1 2">
    <name type="scientific">Deinococcus hopiensis KR-140</name>
    <dbReference type="NCBI Taxonomy" id="695939"/>
    <lineage>
        <taxon>Bacteria</taxon>
        <taxon>Thermotogati</taxon>
        <taxon>Deinococcota</taxon>
        <taxon>Deinococci</taxon>
        <taxon>Deinococcales</taxon>
        <taxon>Deinococcaceae</taxon>
        <taxon>Deinococcus</taxon>
    </lineage>
</organism>
<evidence type="ECO:0000313" key="1">
    <source>
        <dbReference type="EMBL" id="SMB85376.1"/>
    </source>
</evidence>
<dbReference type="Proteomes" id="UP000192582">
    <property type="component" value="Unassembled WGS sequence"/>
</dbReference>
<accession>A0A1W1UWH0</accession>
<dbReference type="AlphaFoldDB" id="A0A1W1UWH0"/>
<gene>
    <name evidence="1" type="ORF">SAMN00790413_03377</name>
</gene>
<protein>
    <submittedName>
        <fullName evidence="1">Uncharacterized protein</fullName>
    </submittedName>
</protein>
<keyword evidence="2" id="KW-1185">Reference proteome</keyword>
<name>A0A1W1UWH0_9DEIO</name>
<sequence>MRPQGVLFHPDVGLLHEERMDCHHFYGDSAMWPSWI</sequence>
<dbReference type="EMBL" id="FWWU01000008">
    <property type="protein sequence ID" value="SMB85376.1"/>
    <property type="molecule type" value="Genomic_DNA"/>
</dbReference>
<proteinExistence type="predicted"/>
<reference evidence="1 2" key="1">
    <citation type="submission" date="2017-04" db="EMBL/GenBank/DDBJ databases">
        <authorList>
            <person name="Afonso C.L."/>
            <person name="Miller P.J."/>
            <person name="Scott M.A."/>
            <person name="Spackman E."/>
            <person name="Goraichik I."/>
            <person name="Dimitrov K.M."/>
            <person name="Suarez D.L."/>
            <person name="Swayne D.E."/>
        </authorList>
    </citation>
    <scope>NUCLEOTIDE SEQUENCE [LARGE SCALE GENOMIC DNA]</scope>
    <source>
        <strain evidence="1 2">KR-140</strain>
    </source>
</reference>
<evidence type="ECO:0000313" key="2">
    <source>
        <dbReference type="Proteomes" id="UP000192582"/>
    </source>
</evidence>